<dbReference type="InterPro" id="IPR036380">
    <property type="entry name" value="Isochorismatase-like_sf"/>
</dbReference>
<evidence type="ECO:0000256" key="1">
    <source>
        <dbReference type="ARBA" id="ARBA00022801"/>
    </source>
</evidence>
<reference evidence="3" key="1">
    <citation type="submission" date="2024-06" db="EMBL/GenBank/DDBJ databases">
        <authorList>
            <person name="Li S."/>
        </authorList>
    </citation>
    <scope>NUCLEOTIDE SEQUENCE</scope>
    <source>
        <strain evidence="3">SR10</strain>
    </source>
</reference>
<dbReference type="Gene3D" id="3.40.50.850">
    <property type="entry name" value="Isochorismatase-like"/>
    <property type="match status" value="1"/>
</dbReference>
<name>A0AAU8MUG0_9GAMM</name>
<dbReference type="InterPro" id="IPR050272">
    <property type="entry name" value="Isochorismatase-like_hydrls"/>
</dbReference>
<dbReference type="Pfam" id="PF00857">
    <property type="entry name" value="Isochorismatase"/>
    <property type="match status" value="1"/>
</dbReference>
<dbReference type="GO" id="GO:0016787">
    <property type="term" value="F:hydrolase activity"/>
    <property type="evidence" value="ECO:0007669"/>
    <property type="project" value="UniProtKB-KW"/>
</dbReference>
<organism evidence="3">
    <name type="scientific">Lysobacter firmicutimachus</name>
    <dbReference type="NCBI Taxonomy" id="1792846"/>
    <lineage>
        <taxon>Bacteria</taxon>
        <taxon>Pseudomonadati</taxon>
        <taxon>Pseudomonadota</taxon>
        <taxon>Gammaproteobacteria</taxon>
        <taxon>Lysobacterales</taxon>
        <taxon>Lysobacteraceae</taxon>
        <taxon>Lysobacter</taxon>
    </lineage>
</organism>
<proteinExistence type="predicted"/>
<dbReference type="EMBL" id="CP159925">
    <property type="protein sequence ID" value="XCO74888.1"/>
    <property type="molecule type" value="Genomic_DNA"/>
</dbReference>
<gene>
    <name evidence="3" type="ORF">ABU614_21430</name>
</gene>
<accession>A0AAU8MUG0</accession>
<evidence type="ECO:0000259" key="2">
    <source>
        <dbReference type="Pfam" id="PF00857"/>
    </source>
</evidence>
<dbReference type="SUPFAM" id="SSF52499">
    <property type="entry name" value="Isochorismatase-like hydrolases"/>
    <property type="match status" value="1"/>
</dbReference>
<sequence>MRLTSLLGIATLGIAALGPLDTRAAEAHPTIRAMAGAAPVAELKAGQTVLLVIDFQNEYFAGGRMPIPDGEAALRQTERLLDFADRHRIRVVHVQHVLPAGAPLFAEGGETVKFHPAMRPRKDEAVVKKDAVSVFAGASAAAVEKILRDAGADTLILAGLQTHACIAGAARDAAARGYRVVVASDATATRDLDLRDGARIGNAQLHASALAEIEDAFGDVMPTARILSLPVR</sequence>
<feature type="domain" description="Isochorismatase-like" evidence="2">
    <location>
        <begin position="48"/>
        <end position="223"/>
    </location>
</feature>
<dbReference type="InterPro" id="IPR000868">
    <property type="entry name" value="Isochorismatase-like_dom"/>
</dbReference>
<protein>
    <submittedName>
        <fullName evidence="3">Isochorismatase family protein</fullName>
    </submittedName>
</protein>
<evidence type="ECO:0000313" key="3">
    <source>
        <dbReference type="EMBL" id="XCO74888.1"/>
    </source>
</evidence>
<dbReference type="PANTHER" id="PTHR43540:SF15">
    <property type="entry name" value="BLR5631 PROTEIN"/>
    <property type="match status" value="1"/>
</dbReference>
<dbReference type="PANTHER" id="PTHR43540">
    <property type="entry name" value="PEROXYUREIDOACRYLATE/UREIDOACRYLATE AMIDOHYDROLASE-RELATED"/>
    <property type="match status" value="1"/>
</dbReference>
<keyword evidence="1" id="KW-0378">Hydrolase</keyword>
<dbReference type="AlphaFoldDB" id="A0AAU8MUG0"/>
<dbReference type="RefSeq" id="WP_363797741.1">
    <property type="nucleotide sequence ID" value="NZ_CP159925.1"/>
</dbReference>